<evidence type="ECO:0000256" key="1">
    <source>
        <dbReference type="SAM" id="Phobius"/>
    </source>
</evidence>
<comment type="caution">
    <text evidence="2">The sequence shown here is derived from an EMBL/GenBank/DDBJ whole genome shotgun (WGS) entry which is preliminary data.</text>
</comment>
<keyword evidence="1" id="KW-0812">Transmembrane</keyword>
<reference evidence="3" key="1">
    <citation type="submission" date="2013-09" db="EMBL/GenBank/DDBJ databases">
        <title>Corchorus olitorius genome sequencing.</title>
        <authorList>
            <person name="Alam M."/>
            <person name="Haque M.S."/>
            <person name="Islam M.S."/>
            <person name="Emdad E.M."/>
            <person name="Islam M.M."/>
            <person name="Ahmed B."/>
            <person name="Halim A."/>
            <person name="Hossen Q.M.M."/>
            <person name="Hossain M.Z."/>
            <person name="Ahmed R."/>
            <person name="Khan M.M."/>
            <person name="Islam R."/>
            <person name="Rashid M.M."/>
            <person name="Khan S.A."/>
            <person name="Rahman M.S."/>
            <person name="Alam M."/>
            <person name="Yahiya A.S."/>
            <person name="Khan M.S."/>
            <person name="Azam M.S."/>
            <person name="Haque T."/>
            <person name="Lashkar M.Z.H."/>
            <person name="Akhand A.I."/>
            <person name="Morshed G."/>
            <person name="Roy S."/>
            <person name="Uddin K.S."/>
            <person name="Rabeya T."/>
            <person name="Hossain A.S."/>
            <person name="Chowdhury A."/>
            <person name="Snigdha A.R."/>
            <person name="Mortoza M.S."/>
            <person name="Matin S.A."/>
            <person name="Hoque S.M.E."/>
            <person name="Islam M.K."/>
            <person name="Roy D.K."/>
            <person name="Haider R."/>
            <person name="Moosa M.M."/>
            <person name="Elias S.M."/>
            <person name="Hasan A.M."/>
            <person name="Jahan S."/>
            <person name="Shafiuddin M."/>
            <person name="Mahmood N."/>
            <person name="Shommy N.S."/>
        </authorList>
    </citation>
    <scope>NUCLEOTIDE SEQUENCE [LARGE SCALE GENOMIC DNA]</scope>
    <source>
        <strain evidence="3">cv. O-4</strain>
    </source>
</reference>
<evidence type="ECO:0000313" key="3">
    <source>
        <dbReference type="Proteomes" id="UP000187203"/>
    </source>
</evidence>
<gene>
    <name evidence="2" type="ORF">COLO4_01712</name>
</gene>
<dbReference type="OrthoDB" id="10556364at2759"/>
<keyword evidence="1" id="KW-1133">Transmembrane helix</keyword>
<dbReference type="Proteomes" id="UP000187203">
    <property type="component" value="Unassembled WGS sequence"/>
</dbReference>
<protein>
    <submittedName>
        <fullName evidence="2">Uncharacterized protein</fullName>
    </submittedName>
</protein>
<evidence type="ECO:0000313" key="2">
    <source>
        <dbReference type="EMBL" id="OMP13425.1"/>
    </source>
</evidence>
<dbReference type="EMBL" id="AWUE01004329">
    <property type="protein sequence ID" value="OMP13425.1"/>
    <property type="molecule type" value="Genomic_DNA"/>
</dbReference>
<dbReference type="AlphaFoldDB" id="A0A1R3L253"/>
<keyword evidence="3" id="KW-1185">Reference proteome</keyword>
<feature type="transmembrane region" description="Helical" evidence="1">
    <location>
        <begin position="12"/>
        <end position="32"/>
    </location>
</feature>
<proteinExistence type="predicted"/>
<organism evidence="2 3">
    <name type="scientific">Corchorus olitorius</name>
    <dbReference type="NCBI Taxonomy" id="93759"/>
    <lineage>
        <taxon>Eukaryota</taxon>
        <taxon>Viridiplantae</taxon>
        <taxon>Streptophyta</taxon>
        <taxon>Embryophyta</taxon>
        <taxon>Tracheophyta</taxon>
        <taxon>Spermatophyta</taxon>
        <taxon>Magnoliopsida</taxon>
        <taxon>eudicotyledons</taxon>
        <taxon>Gunneridae</taxon>
        <taxon>Pentapetalae</taxon>
        <taxon>rosids</taxon>
        <taxon>malvids</taxon>
        <taxon>Malvales</taxon>
        <taxon>Malvaceae</taxon>
        <taxon>Grewioideae</taxon>
        <taxon>Apeibeae</taxon>
        <taxon>Corchorus</taxon>
    </lineage>
</organism>
<sequence length="310" mass="35561">MMDSEYFKWYELLLAIGLSVIGYYIPFWILLFQKRMRLMEMQNEVDQFHTLISILIQFDRMDTQMILEWMERYSLIFKPALLKCLNDYDQGAEKAIMQLKEDAPYPAFVKIINRLQRSVEKIPLLYAFDDLESEQEHHREMKIERMNRVINQKVFWGKACGWTPAVFLLIFFLVGPMLYVSMMNMADMMIAGTKTAQDDMSGLTNTLQQSKFSAYDNSIVSGSQIINVVRQYMKQDAFGVTVTTGKGSTTTYGNAFDATTGEVTSTSKNEDLTNAQSQSAAGYINPSGRFLSKVVTDKNGVVRGLIFQQR</sequence>
<keyword evidence="1" id="KW-0472">Membrane</keyword>
<feature type="transmembrane region" description="Helical" evidence="1">
    <location>
        <begin position="155"/>
        <end position="179"/>
    </location>
</feature>
<accession>A0A1R3L253</accession>
<name>A0A1R3L253_9ROSI</name>